<keyword evidence="4" id="KW-0547">Nucleotide-binding</keyword>
<dbReference type="InterPro" id="IPR036565">
    <property type="entry name" value="Mur-like_cat_sf"/>
</dbReference>
<dbReference type="InterPro" id="IPR001645">
    <property type="entry name" value="Folylpolyglutamate_synth"/>
</dbReference>
<keyword evidence="9" id="KW-1185">Reference proteome</keyword>
<evidence type="ECO:0000256" key="1">
    <source>
        <dbReference type="ARBA" id="ARBA00008276"/>
    </source>
</evidence>
<dbReference type="UniPathway" id="UPA00077">
    <property type="reaction ID" value="UER00157"/>
</dbReference>
<dbReference type="OrthoDB" id="9809356at2"/>
<dbReference type="AlphaFoldDB" id="A0A2Z4FKU1"/>
<feature type="domain" description="Mur ligase central" evidence="7">
    <location>
        <begin position="55"/>
        <end position="206"/>
    </location>
</feature>
<evidence type="ECO:0000313" key="9">
    <source>
        <dbReference type="Proteomes" id="UP000249799"/>
    </source>
</evidence>
<name>A0A2Z4FKU1_9DELT</name>
<dbReference type="GO" id="GO:0008841">
    <property type="term" value="F:dihydrofolate synthase activity"/>
    <property type="evidence" value="ECO:0007669"/>
    <property type="project" value="TreeGrafter"/>
</dbReference>
<dbReference type="RefSeq" id="WP_111333740.1">
    <property type="nucleotide sequence ID" value="NZ_CP030032.1"/>
</dbReference>
<accession>A0A2Z4FKU1</accession>
<keyword evidence="5" id="KW-0067">ATP-binding</keyword>
<keyword evidence="3" id="KW-0479">Metal-binding</keyword>
<sequence>MDDSALMRWDKTSWDSFVARLYRQREFVIKLGLAPILEALELEGQPQRSHARILVAGSNGKGETSAFISAILKAHGLTVGFFSSPHIIDFRERFRVNGGLVSREELMAVGNRVLERYGDRDTPGPQLTFFESAALMGALVFRERGVDVGVYEVGLGGRLDATNALEPDLSVVTSIALDHTDFLGGTLDAVAGEKAGIFRPDKPAIIGRQAHRAAYEALVRLAPERARFFGPDFRVDASGCIELGPADDARVLRWRVDIAATGLWNAACATAAAAQFLGDSFAPDLALEGLNNCRWPGRRDRRRLMAPGESKAYEYLFDAAHNPDAAAMLFEHIARQDIKIAAVVCTSMRNKDVAGTFAHIPADVPIFGALLDFERAACAEQLGAALRGKCVREFGPAPAMLAAARAQVDRADARANQAGQGGVILVFGSIYLLGECFSALGVEPDSLRSDIG</sequence>
<proteinExistence type="inferred from homology"/>
<dbReference type="GO" id="GO:0046872">
    <property type="term" value="F:metal ion binding"/>
    <property type="evidence" value="ECO:0007669"/>
    <property type="project" value="UniProtKB-KW"/>
</dbReference>
<dbReference type="PANTHER" id="PTHR11136:SF0">
    <property type="entry name" value="DIHYDROFOLATE SYNTHETASE-RELATED"/>
    <property type="match status" value="1"/>
</dbReference>
<protein>
    <recommendedName>
        <fullName evidence="7">Mur ligase central domain-containing protein</fullName>
    </recommendedName>
</protein>
<keyword evidence="6" id="KW-0460">Magnesium</keyword>
<reference evidence="8 9" key="1">
    <citation type="submission" date="2018-06" db="EMBL/GenBank/DDBJ databases">
        <title>Lujinxingia sediminis gen. nov. sp. nov., a new facultative anaerobic member of the class Deltaproteobacteria, and proposal of Lujinxingaceae fam. nov.</title>
        <authorList>
            <person name="Guo L.-Y."/>
            <person name="Li C.-M."/>
            <person name="Wang S."/>
            <person name="Du Z.-J."/>
        </authorList>
    </citation>
    <scope>NUCLEOTIDE SEQUENCE [LARGE SCALE GENOMIC DNA]</scope>
    <source>
        <strain evidence="8 9">FA350</strain>
    </source>
</reference>
<gene>
    <name evidence="8" type="ORF">DN745_08225</name>
</gene>
<evidence type="ECO:0000256" key="3">
    <source>
        <dbReference type="ARBA" id="ARBA00022723"/>
    </source>
</evidence>
<dbReference type="InterPro" id="IPR013221">
    <property type="entry name" value="Mur_ligase_cen"/>
</dbReference>
<dbReference type="InterPro" id="IPR036615">
    <property type="entry name" value="Mur_ligase_C_dom_sf"/>
</dbReference>
<dbReference type="PANTHER" id="PTHR11136">
    <property type="entry name" value="FOLYLPOLYGLUTAMATE SYNTHASE-RELATED"/>
    <property type="match status" value="1"/>
</dbReference>
<dbReference type="EMBL" id="CP030032">
    <property type="protein sequence ID" value="AWV89324.1"/>
    <property type="molecule type" value="Genomic_DNA"/>
</dbReference>
<dbReference type="NCBIfam" id="TIGR01499">
    <property type="entry name" value="folC"/>
    <property type="match status" value="1"/>
</dbReference>
<evidence type="ECO:0000256" key="2">
    <source>
        <dbReference type="ARBA" id="ARBA00022598"/>
    </source>
</evidence>
<dbReference type="Gene3D" id="3.90.190.20">
    <property type="entry name" value="Mur ligase, C-terminal domain"/>
    <property type="match status" value="1"/>
</dbReference>
<dbReference type="Pfam" id="PF08245">
    <property type="entry name" value="Mur_ligase_M"/>
    <property type="match status" value="1"/>
</dbReference>
<dbReference type="GO" id="GO:0004326">
    <property type="term" value="F:tetrahydrofolylpolyglutamate synthase activity"/>
    <property type="evidence" value="ECO:0007669"/>
    <property type="project" value="InterPro"/>
</dbReference>
<organism evidence="8 9">
    <name type="scientific">Bradymonas sediminis</name>
    <dbReference type="NCBI Taxonomy" id="1548548"/>
    <lineage>
        <taxon>Bacteria</taxon>
        <taxon>Deltaproteobacteria</taxon>
        <taxon>Bradymonadales</taxon>
        <taxon>Bradymonadaceae</taxon>
        <taxon>Bradymonas</taxon>
    </lineage>
</organism>
<evidence type="ECO:0000256" key="4">
    <source>
        <dbReference type="ARBA" id="ARBA00022741"/>
    </source>
</evidence>
<dbReference type="SUPFAM" id="SSF53623">
    <property type="entry name" value="MurD-like peptide ligases, catalytic domain"/>
    <property type="match status" value="1"/>
</dbReference>
<dbReference type="Gene3D" id="3.40.1190.10">
    <property type="entry name" value="Mur-like, catalytic domain"/>
    <property type="match status" value="1"/>
</dbReference>
<comment type="similarity">
    <text evidence="1">Belongs to the folylpolyglutamate synthase family.</text>
</comment>
<evidence type="ECO:0000259" key="7">
    <source>
        <dbReference type="Pfam" id="PF08245"/>
    </source>
</evidence>
<dbReference type="KEGG" id="bsed:DN745_08225"/>
<dbReference type="GO" id="GO:0046654">
    <property type="term" value="P:tetrahydrofolate biosynthetic process"/>
    <property type="evidence" value="ECO:0007669"/>
    <property type="project" value="UniProtKB-UniPathway"/>
</dbReference>
<dbReference type="GO" id="GO:0005524">
    <property type="term" value="F:ATP binding"/>
    <property type="evidence" value="ECO:0007669"/>
    <property type="project" value="UniProtKB-KW"/>
</dbReference>
<evidence type="ECO:0000256" key="6">
    <source>
        <dbReference type="ARBA" id="ARBA00022842"/>
    </source>
</evidence>
<evidence type="ECO:0000313" key="8">
    <source>
        <dbReference type="EMBL" id="AWV89324.1"/>
    </source>
</evidence>
<evidence type="ECO:0000256" key="5">
    <source>
        <dbReference type="ARBA" id="ARBA00022840"/>
    </source>
</evidence>
<dbReference type="GO" id="GO:0005737">
    <property type="term" value="C:cytoplasm"/>
    <property type="evidence" value="ECO:0007669"/>
    <property type="project" value="TreeGrafter"/>
</dbReference>
<dbReference type="SUPFAM" id="SSF53244">
    <property type="entry name" value="MurD-like peptide ligases, peptide-binding domain"/>
    <property type="match status" value="1"/>
</dbReference>
<keyword evidence="2" id="KW-0436">Ligase</keyword>
<dbReference type="Proteomes" id="UP000249799">
    <property type="component" value="Chromosome"/>
</dbReference>